<evidence type="ECO:0000313" key="3">
    <source>
        <dbReference type="Proteomes" id="UP000188268"/>
    </source>
</evidence>
<evidence type="ECO:0000256" key="1">
    <source>
        <dbReference type="SAM" id="MobiDB-lite"/>
    </source>
</evidence>
<feature type="region of interest" description="Disordered" evidence="1">
    <location>
        <begin position="23"/>
        <end position="42"/>
    </location>
</feature>
<protein>
    <submittedName>
        <fullName evidence="2">Uncharacterized protein</fullName>
    </submittedName>
</protein>
<proteinExistence type="predicted"/>
<evidence type="ECO:0000313" key="2">
    <source>
        <dbReference type="EMBL" id="OMO86128.1"/>
    </source>
</evidence>
<accession>A0A1R3IU66</accession>
<organism evidence="2 3">
    <name type="scientific">Corchorus capsularis</name>
    <name type="common">Jute</name>
    <dbReference type="NCBI Taxonomy" id="210143"/>
    <lineage>
        <taxon>Eukaryota</taxon>
        <taxon>Viridiplantae</taxon>
        <taxon>Streptophyta</taxon>
        <taxon>Embryophyta</taxon>
        <taxon>Tracheophyta</taxon>
        <taxon>Spermatophyta</taxon>
        <taxon>Magnoliopsida</taxon>
        <taxon>eudicotyledons</taxon>
        <taxon>Gunneridae</taxon>
        <taxon>Pentapetalae</taxon>
        <taxon>rosids</taxon>
        <taxon>malvids</taxon>
        <taxon>Malvales</taxon>
        <taxon>Malvaceae</taxon>
        <taxon>Grewioideae</taxon>
        <taxon>Apeibeae</taxon>
        <taxon>Corchorus</taxon>
    </lineage>
</organism>
<dbReference type="AlphaFoldDB" id="A0A1R3IU66"/>
<dbReference type="Gramene" id="OMO86128">
    <property type="protein sequence ID" value="OMO86128"/>
    <property type="gene ID" value="CCACVL1_09792"/>
</dbReference>
<reference evidence="2 3" key="1">
    <citation type="submission" date="2013-09" db="EMBL/GenBank/DDBJ databases">
        <title>Corchorus capsularis genome sequencing.</title>
        <authorList>
            <person name="Alam M."/>
            <person name="Haque M.S."/>
            <person name="Islam M.S."/>
            <person name="Emdad E.M."/>
            <person name="Islam M.M."/>
            <person name="Ahmed B."/>
            <person name="Halim A."/>
            <person name="Hossen Q.M.M."/>
            <person name="Hossain M.Z."/>
            <person name="Ahmed R."/>
            <person name="Khan M.M."/>
            <person name="Islam R."/>
            <person name="Rashid M.M."/>
            <person name="Khan S.A."/>
            <person name="Rahman M.S."/>
            <person name="Alam M."/>
        </authorList>
    </citation>
    <scope>NUCLEOTIDE SEQUENCE [LARGE SCALE GENOMIC DNA]</scope>
    <source>
        <strain evidence="3">cv. CVL-1</strain>
        <tissue evidence="2">Whole seedling</tissue>
    </source>
</reference>
<comment type="caution">
    <text evidence="2">The sequence shown here is derived from an EMBL/GenBank/DDBJ whole genome shotgun (WGS) entry which is preliminary data.</text>
</comment>
<gene>
    <name evidence="2" type="ORF">CCACVL1_09792</name>
</gene>
<sequence>MEKSPKDSEDKCVKCRERRGAWQVKEGKKDQKKAKAGPAVAF</sequence>
<keyword evidence="3" id="KW-1185">Reference proteome</keyword>
<name>A0A1R3IU66_COCAP</name>
<dbReference type="Proteomes" id="UP000188268">
    <property type="component" value="Unassembled WGS sequence"/>
</dbReference>
<dbReference type="EMBL" id="AWWV01009511">
    <property type="protein sequence ID" value="OMO86128.1"/>
    <property type="molecule type" value="Genomic_DNA"/>
</dbReference>